<dbReference type="InterPro" id="IPR016286">
    <property type="entry name" value="FUC_metazoa-typ"/>
</dbReference>
<dbReference type="EC" id="3.2.1.51" evidence="3"/>
<protein>
    <recommendedName>
        <fullName evidence="3">alpha-L-fucosidase</fullName>
        <ecNumber evidence="3">3.2.1.51</ecNumber>
    </recommendedName>
</protein>
<dbReference type="Gene3D" id="2.60.40.1180">
    <property type="entry name" value="Golgi alpha-mannosidase II"/>
    <property type="match status" value="1"/>
</dbReference>
<gene>
    <name evidence="8" type="ORF">SCARR_01384</name>
</gene>
<accession>A0A6C2UJE8</accession>
<dbReference type="Proteomes" id="UP000346198">
    <property type="component" value="Unassembled WGS sequence"/>
</dbReference>
<evidence type="ECO:0000256" key="1">
    <source>
        <dbReference type="ARBA" id="ARBA00004071"/>
    </source>
</evidence>
<dbReference type="SUPFAM" id="SSF51445">
    <property type="entry name" value="(Trans)glycosidases"/>
    <property type="match status" value="1"/>
</dbReference>
<feature type="domain" description="Glycoside hydrolase family 29 N-terminal" evidence="7">
    <location>
        <begin position="30"/>
        <end position="342"/>
    </location>
</feature>
<comment type="similarity">
    <text evidence="2">Belongs to the glycosyl hydrolase 29 family.</text>
</comment>
<keyword evidence="5" id="KW-0378">Hydrolase</keyword>
<organism evidence="8 9">
    <name type="scientific">Pontiella sulfatireligans</name>
    <dbReference type="NCBI Taxonomy" id="2750658"/>
    <lineage>
        <taxon>Bacteria</taxon>
        <taxon>Pseudomonadati</taxon>
        <taxon>Kiritimatiellota</taxon>
        <taxon>Kiritimatiellia</taxon>
        <taxon>Kiritimatiellales</taxon>
        <taxon>Pontiellaceae</taxon>
        <taxon>Pontiella</taxon>
    </lineage>
</organism>
<keyword evidence="9" id="KW-1185">Reference proteome</keyword>
<comment type="function">
    <text evidence="1">Alpha-L-fucosidase is responsible for hydrolyzing the alpha-1,6-linked fucose joined to the reducing-end N-acetylglucosamine of the carbohydrate moieties of glycoproteins.</text>
</comment>
<keyword evidence="6" id="KW-0326">Glycosidase</keyword>
<name>A0A6C2UJE8_9BACT</name>
<dbReference type="PRINTS" id="PR00741">
    <property type="entry name" value="GLHYDRLASE29"/>
</dbReference>
<dbReference type="EMBL" id="CAAHFH010000001">
    <property type="protein sequence ID" value="VGO19326.1"/>
    <property type="molecule type" value="Genomic_DNA"/>
</dbReference>
<evidence type="ECO:0000256" key="2">
    <source>
        <dbReference type="ARBA" id="ARBA00007951"/>
    </source>
</evidence>
<evidence type="ECO:0000256" key="6">
    <source>
        <dbReference type="ARBA" id="ARBA00023295"/>
    </source>
</evidence>
<dbReference type="InterPro" id="IPR017853">
    <property type="entry name" value="GH"/>
</dbReference>
<keyword evidence="4" id="KW-0732">Signal</keyword>
<dbReference type="RefSeq" id="WP_136060738.1">
    <property type="nucleotide sequence ID" value="NZ_CAAHFH010000001.1"/>
</dbReference>
<dbReference type="InterPro" id="IPR057739">
    <property type="entry name" value="Glyco_hydro_29_N"/>
</dbReference>
<dbReference type="GO" id="GO:0016139">
    <property type="term" value="P:glycoside catabolic process"/>
    <property type="evidence" value="ECO:0007669"/>
    <property type="project" value="TreeGrafter"/>
</dbReference>
<dbReference type="Pfam" id="PF01120">
    <property type="entry name" value="Alpha_L_fucos"/>
    <property type="match status" value="1"/>
</dbReference>
<evidence type="ECO:0000256" key="4">
    <source>
        <dbReference type="ARBA" id="ARBA00022729"/>
    </source>
</evidence>
<dbReference type="SMART" id="SM00812">
    <property type="entry name" value="Alpha_L_fucos"/>
    <property type="match status" value="1"/>
</dbReference>
<dbReference type="PANTHER" id="PTHR10030:SF37">
    <property type="entry name" value="ALPHA-L-FUCOSIDASE-RELATED"/>
    <property type="match status" value="1"/>
</dbReference>
<evidence type="ECO:0000313" key="8">
    <source>
        <dbReference type="EMBL" id="VGO19326.1"/>
    </source>
</evidence>
<sequence>MKIRFYGLVMLVLTCLGCGLSYANSVTYEKALQDWSAMKFGLFIHWGIYSIPAGVWDGKQIEKLGEQIQRHAAIPHDDYAALAGQFNPVKFDADAIVGLAKKAGMRYIVLTAKHHDGFCMFESAHTDFDIMDATPYKKDILKQLAEACKKHGLKLGVYYSTPDWRFNGPHPEINPHDGKISVFSKVSKANEDYQVAQLKELMTNYGDIVELFFDMGEPTPAQSKRFADAVRDIQPDCMINGRIMNNQGDFITMPDNHMPDIPLTELPWESPGTFYHTWGYKSWVKGDPLEKQIPAQIRKLVTIAARGGNFLLNIGPMSDGTVVQYEQDVLNGIAEWTAKYGESVFGTGVTPFAKLPWGECTTGDEKLYLHVFNWPEDGKIKVPGLQNPVIAVYPLSNPNKSLRYSNGVISLNGVEQDPCDTVIVIEYEEPLNVEPVRTEPKPNGTLVLSDATAIHHGKYGRESYRSILPDYYRTWNVGDLEAGKYDVSLVYKLKSAQKDFKLEVVGATLDFSLKGKAGKEESFIMDGNEEVSDIVKGADGKWQKVTVGTIKVPSSGKAVLTLRQGQEFEFKATLDEFKKQDANYRSMKLDIKALVLSKKK</sequence>
<evidence type="ECO:0000259" key="7">
    <source>
        <dbReference type="Pfam" id="PF01120"/>
    </source>
</evidence>
<evidence type="ECO:0000256" key="3">
    <source>
        <dbReference type="ARBA" id="ARBA00012662"/>
    </source>
</evidence>
<dbReference type="Gene3D" id="3.20.20.80">
    <property type="entry name" value="Glycosidases"/>
    <property type="match status" value="1"/>
</dbReference>
<dbReference type="GO" id="GO:0006004">
    <property type="term" value="P:fucose metabolic process"/>
    <property type="evidence" value="ECO:0007669"/>
    <property type="project" value="InterPro"/>
</dbReference>
<proteinExistence type="inferred from homology"/>
<dbReference type="InterPro" id="IPR000933">
    <property type="entry name" value="Glyco_hydro_29"/>
</dbReference>
<evidence type="ECO:0000256" key="5">
    <source>
        <dbReference type="ARBA" id="ARBA00022801"/>
    </source>
</evidence>
<dbReference type="GO" id="GO:0004560">
    <property type="term" value="F:alpha-L-fucosidase activity"/>
    <property type="evidence" value="ECO:0007669"/>
    <property type="project" value="InterPro"/>
</dbReference>
<evidence type="ECO:0000313" key="9">
    <source>
        <dbReference type="Proteomes" id="UP000346198"/>
    </source>
</evidence>
<dbReference type="GO" id="GO:0005764">
    <property type="term" value="C:lysosome"/>
    <property type="evidence" value="ECO:0007669"/>
    <property type="project" value="TreeGrafter"/>
</dbReference>
<dbReference type="AlphaFoldDB" id="A0A6C2UJE8"/>
<dbReference type="PANTHER" id="PTHR10030">
    <property type="entry name" value="ALPHA-L-FUCOSIDASE"/>
    <property type="match status" value="1"/>
</dbReference>
<dbReference type="InterPro" id="IPR013780">
    <property type="entry name" value="Glyco_hydro_b"/>
</dbReference>
<reference evidence="8 9" key="1">
    <citation type="submission" date="2019-04" db="EMBL/GenBank/DDBJ databases">
        <authorList>
            <person name="Van Vliet M D."/>
        </authorList>
    </citation>
    <scope>NUCLEOTIDE SEQUENCE [LARGE SCALE GENOMIC DNA]</scope>
    <source>
        <strain evidence="8 9">F21</strain>
    </source>
</reference>